<dbReference type="RefSeq" id="WP_344504458.1">
    <property type="nucleotide sequence ID" value="NZ_BAAAQD010000010.1"/>
</dbReference>
<proteinExistence type="inferred from homology"/>
<dbReference type="Gene3D" id="3.40.47.10">
    <property type="match status" value="2"/>
</dbReference>
<gene>
    <name evidence="5" type="ORF">GCM10009827_049570</name>
</gene>
<dbReference type="InterPro" id="IPR020841">
    <property type="entry name" value="PKS_Beta-ketoAc_synthase_dom"/>
</dbReference>
<reference evidence="6" key="1">
    <citation type="journal article" date="2019" name="Int. J. Syst. Evol. Microbiol.">
        <title>The Global Catalogue of Microorganisms (GCM) 10K type strain sequencing project: providing services to taxonomists for standard genome sequencing and annotation.</title>
        <authorList>
            <consortium name="The Broad Institute Genomics Platform"/>
            <consortium name="The Broad Institute Genome Sequencing Center for Infectious Disease"/>
            <person name="Wu L."/>
            <person name="Ma J."/>
        </authorList>
    </citation>
    <scope>NUCLEOTIDE SEQUENCE [LARGE SCALE GENOMIC DNA]</scope>
    <source>
        <strain evidence="6">JCM 15933</strain>
    </source>
</reference>
<comment type="caution">
    <text evidence="5">The sequence shown here is derived from an EMBL/GenBank/DDBJ whole genome shotgun (WGS) entry which is preliminary data.</text>
</comment>
<dbReference type="Pfam" id="PF02801">
    <property type="entry name" value="Ketoacyl-synt_C"/>
    <property type="match status" value="1"/>
</dbReference>
<evidence type="ECO:0000313" key="6">
    <source>
        <dbReference type="Proteomes" id="UP001501470"/>
    </source>
</evidence>
<dbReference type="InterPro" id="IPR014031">
    <property type="entry name" value="Ketoacyl_synth_C"/>
</dbReference>
<organism evidence="5 6">
    <name type="scientific">Dactylosporangium maewongense</name>
    <dbReference type="NCBI Taxonomy" id="634393"/>
    <lineage>
        <taxon>Bacteria</taxon>
        <taxon>Bacillati</taxon>
        <taxon>Actinomycetota</taxon>
        <taxon>Actinomycetes</taxon>
        <taxon>Micromonosporales</taxon>
        <taxon>Micromonosporaceae</taxon>
        <taxon>Dactylosporangium</taxon>
    </lineage>
</organism>
<dbReference type="InterPro" id="IPR016039">
    <property type="entry name" value="Thiolase-like"/>
</dbReference>
<keyword evidence="6" id="KW-1185">Reference proteome</keyword>
<dbReference type="Proteomes" id="UP001501470">
    <property type="component" value="Unassembled WGS sequence"/>
</dbReference>
<dbReference type="InterPro" id="IPR018201">
    <property type="entry name" value="Ketoacyl_synth_AS"/>
</dbReference>
<dbReference type="NCBIfam" id="NF005589">
    <property type="entry name" value="PRK07314.1"/>
    <property type="match status" value="1"/>
</dbReference>
<evidence type="ECO:0000259" key="4">
    <source>
        <dbReference type="PROSITE" id="PS52004"/>
    </source>
</evidence>
<dbReference type="InterPro" id="IPR000794">
    <property type="entry name" value="Beta-ketoacyl_synthase"/>
</dbReference>
<sequence length="412" mass="41279">MPPATRPGFGAAITGLGLVTPAGIGVAANRERVWSGVSCAAPDPGLAGGPVDFSCRVPGFDPGALLGGFTARQLERFVQFAIVAARQALAGAGRDPRTWDGARVGVVIGNSLGGIPALLAAQAALLDGGPRQVSPLTVPMYMVNMVAGQVAIDVGAKGPSWVTATACASGATAIGAARELLRSGDCDVVLAGGTEAALTPLAVAGLGRMGALSGRSADPARASRPFDADRDGFVPAEGAAVLVLEREEDARARTAPIHAVVRGYGASTDAHHPTAPEPGGEGIERALRAALRDAGVGDCDVDHVNAHGPSTPIGDLVEGRTLRRVLGDRPLVTSTKGVTGHPLAAAGAIEAAYTALALADRSVPPTANLTRLAPELDLDVVHGAPRAAALDVAVSTSMGFGGHNAALVLTRA</sequence>
<dbReference type="SMART" id="SM00825">
    <property type="entry name" value="PKS_KS"/>
    <property type="match status" value="1"/>
</dbReference>
<evidence type="ECO:0000256" key="1">
    <source>
        <dbReference type="ARBA" id="ARBA00008467"/>
    </source>
</evidence>
<dbReference type="PANTHER" id="PTHR11712">
    <property type="entry name" value="POLYKETIDE SYNTHASE-RELATED"/>
    <property type="match status" value="1"/>
</dbReference>
<dbReference type="Pfam" id="PF00109">
    <property type="entry name" value="ketoacyl-synt"/>
    <property type="match status" value="1"/>
</dbReference>
<dbReference type="PROSITE" id="PS00606">
    <property type="entry name" value="KS3_1"/>
    <property type="match status" value="1"/>
</dbReference>
<evidence type="ECO:0000256" key="2">
    <source>
        <dbReference type="ARBA" id="ARBA00022679"/>
    </source>
</evidence>
<evidence type="ECO:0000256" key="3">
    <source>
        <dbReference type="RuleBase" id="RU003694"/>
    </source>
</evidence>
<dbReference type="EMBL" id="BAAAQD010000010">
    <property type="protein sequence ID" value="GAA1526802.1"/>
    <property type="molecule type" value="Genomic_DNA"/>
</dbReference>
<protein>
    <submittedName>
        <fullName evidence="5">Beta-ketoacyl-[acyl-carrier-protein] synthase family protein</fullName>
    </submittedName>
</protein>
<feature type="domain" description="Ketosynthase family 3 (KS3)" evidence="4">
    <location>
        <begin position="1"/>
        <end position="411"/>
    </location>
</feature>
<dbReference type="SUPFAM" id="SSF53901">
    <property type="entry name" value="Thiolase-like"/>
    <property type="match status" value="2"/>
</dbReference>
<comment type="similarity">
    <text evidence="1 3">Belongs to the thiolase-like superfamily. Beta-ketoacyl-ACP synthases family.</text>
</comment>
<dbReference type="InterPro" id="IPR014030">
    <property type="entry name" value="Ketoacyl_synth_N"/>
</dbReference>
<name>A0ABP4LNV1_9ACTN</name>
<accession>A0ABP4LNV1</accession>
<dbReference type="CDD" id="cd00834">
    <property type="entry name" value="KAS_I_II"/>
    <property type="match status" value="1"/>
</dbReference>
<keyword evidence="2 3" id="KW-0808">Transferase</keyword>
<dbReference type="PROSITE" id="PS52004">
    <property type="entry name" value="KS3_2"/>
    <property type="match status" value="1"/>
</dbReference>
<evidence type="ECO:0000313" key="5">
    <source>
        <dbReference type="EMBL" id="GAA1526802.1"/>
    </source>
</evidence>
<dbReference type="PANTHER" id="PTHR11712:SF347">
    <property type="entry name" value="BETA KETOACYL-ACYL CARRIER PROTEIN SYNTHASE"/>
    <property type="match status" value="1"/>
</dbReference>